<dbReference type="Proteomes" id="UP001597233">
    <property type="component" value="Unassembled WGS sequence"/>
</dbReference>
<sequence>MAPIQMILCVEDQEYIELLLRYIRSSEYAARVTIRAFSDVQMFLNEMEEGRYRGLVVAEDIFLQSWLVNEQSTFTSVRWVRLGDQEEQQADGHTIAKYQPLPHLMEQLCHFIGRTGIESPREAGRAWVTCVYSAVAGSGKSVTAMNMAKQLGVKGKSVFYLNLEPASSVSLLQLEADRNMPELSRLLYDLQAAAEQKQALSSIVTDYTVYAEEIRAETFIPPANLNEWLRMTVEEMARLIDYIADSGQYDHVIIDSESGWAERVQAALNSSDRVIWLLTDDLPCMKRTEQWISYWKSYYSDWLEQLEPKLSFVINRYNGSVMNALPSGIYPASTLPYVPSWKQVTSSELLWCSPIFQRDILKLCHLEGERIYDGVRASGGVSV</sequence>
<proteinExistence type="predicted"/>
<gene>
    <name evidence="1" type="ORF">ACFSC9_10750</name>
</gene>
<comment type="caution">
    <text evidence="1">The sequence shown here is derived from an EMBL/GenBank/DDBJ whole genome shotgun (WGS) entry which is preliminary data.</text>
</comment>
<reference evidence="2" key="1">
    <citation type="journal article" date="2019" name="Int. J. Syst. Evol. Microbiol.">
        <title>The Global Catalogue of Microorganisms (GCM) 10K type strain sequencing project: providing services to taxonomists for standard genome sequencing and annotation.</title>
        <authorList>
            <consortium name="The Broad Institute Genomics Platform"/>
            <consortium name="The Broad Institute Genome Sequencing Center for Infectious Disease"/>
            <person name="Wu L."/>
            <person name="Ma J."/>
        </authorList>
    </citation>
    <scope>NUCLEOTIDE SEQUENCE [LARGE SCALE GENOMIC DNA]</scope>
    <source>
        <strain evidence="2">CCUG 54950</strain>
    </source>
</reference>
<evidence type="ECO:0000313" key="2">
    <source>
        <dbReference type="Proteomes" id="UP001597233"/>
    </source>
</evidence>
<dbReference type="InterPro" id="IPR027417">
    <property type="entry name" value="P-loop_NTPase"/>
</dbReference>
<dbReference type="EMBL" id="JBHUEH010000014">
    <property type="protein sequence ID" value="MFD1886002.1"/>
    <property type="molecule type" value="Genomic_DNA"/>
</dbReference>
<name>A0ABW4RI58_9BACL</name>
<protein>
    <submittedName>
        <fullName evidence="1">CpaE family protein</fullName>
    </submittedName>
</protein>
<organism evidence="1 2">
    <name type="scientific">Paenibacillus wenxiniae</name>
    <dbReference type="NCBI Taxonomy" id="1636843"/>
    <lineage>
        <taxon>Bacteria</taxon>
        <taxon>Bacillati</taxon>
        <taxon>Bacillota</taxon>
        <taxon>Bacilli</taxon>
        <taxon>Bacillales</taxon>
        <taxon>Paenibacillaceae</taxon>
        <taxon>Paenibacillus</taxon>
    </lineage>
</organism>
<dbReference type="Gene3D" id="3.40.50.10850">
    <property type="entry name" value="Ntrc-like two-domain protein"/>
    <property type="match status" value="1"/>
</dbReference>
<keyword evidence="2" id="KW-1185">Reference proteome</keyword>
<accession>A0ABW4RI58</accession>
<dbReference type="RefSeq" id="WP_347324924.1">
    <property type="nucleotide sequence ID" value="NZ_JBCGUH010000004.1"/>
</dbReference>
<dbReference type="Gene3D" id="3.40.50.300">
    <property type="entry name" value="P-loop containing nucleotide triphosphate hydrolases"/>
    <property type="match status" value="1"/>
</dbReference>
<evidence type="ECO:0000313" key="1">
    <source>
        <dbReference type="EMBL" id="MFD1886002.1"/>
    </source>
</evidence>
<dbReference type="SUPFAM" id="SSF52540">
    <property type="entry name" value="P-loop containing nucleoside triphosphate hydrolases"/>
    <property type="match status" value="1"/>
</dbReference>